<feature type="domain" description="CCHC-type" evidence="3">
    <location>
        <begin position="452"/>
        <end position="467"/>
    </location>
</feature>
<accession>A0A5C3KKK2</accession>
<feature type="region of interest" description="Disordered" evidence="2">
    <location>
        <begin position="57"/>
        <end position="76"/>
    </location>
</feature>
<dbReference type="PROSITE" id="PS50158">
    <property type="entry name" value="ZF_CCHC"/>
    <property type="match status" value="1"/>
</dbReference>
<keyword evidence="1" id="KW-0862">Zinc</keyword>
<dbReference type="InterPro" id="IPR001878">
    <property type="entry name" value="Znf_CCHC"/>
</dbReference>
<gene>
    <name evidence="4" type="ORF">FA15DRAFT_625055</name>
</gene>
<dbReference type="GO" id="GO:0003676">
    <property type="term" value="F:nucleic acid binding"/>
    <property type="evidence" value="ECO:0007669"/>
    <property type="project" value="InterPro"/>
</dbReference>
<dbReference type="OrthoDB" id="2688210at2759"/>
<dbReference type="GO" id="GO:0008270">
    <property type="term" value="F:zinc ion binding"/>
    <property type="evidence" value="ECO:0007669"/>
    <property type="project" value="UniProtKB-KW"/>
</dbReference>
<evidence type="ECO:0000256" key="1">
    <source>
        <dbReference type="PROSITE-ProRule" id="PRU00047"/>
    </source>
</evidence>
<feature type="compositionally biased region" description="Basic and acidic residues" evidence="2">
    <location>
        <begin position="328"/>
        <end position="338"/>
    </location>
</feature>
<feature type="compositionally biased region" description="Basic residues" evidence="2">
    <location>
        <begin position="339"/>
        <end position="352"/>
    </location>
</feature>
<organism evidence="4 5">
    <name type="scientific">Coprinopsis marcescibilis</name>
    <name type="common">Agaric fungus</name>
    <name type="synonym">Psathyrella marcescibilis</name>
    <dbReference type="NCBI Taxonomy" id="230819"/>
    <lineage>
        <taxon>Eukaryota</taxon>
        <taxon>Fungi</taxon>
        <taxon>Dikarya</taxon>
        <taxon>Basidiomycota</taxon>
        <taxon>Agaricomycotina</taxon>
        <taxon>Agaricomycetes</taxon>
        <taxon>Agaricomycetidae</taxon>
        <taxon>Agaricales</taxon>
        <taxon>Agaricineae</taxon>
        <taxon>Psathyrellaceae</taxon>
        <taxon>Coprinopsis</taxon>
    </lineage>
</organism>
<sequence>MPRQRLDRDPSTEVMPDYDNEAMRTLLQDRLKDGETMEQLIQGLKDDWETRHQERMAQWAEQQGEENAEAEAARQAEAQRLREEEELRLRDEEAQRLREEEERRRLEDERSRAAPKKPKLKGLSTNKLVATVSTPRPSSYALNKLKQFDYVELYYFTPEGCKDASRADRTTSNDALAPAHIDDQVVFQPVAAHKPSSKVVMDADLTWNEVSVAKTSLLKCMQDAGWPEEHITALSTFFYELDNHPIRQRKDGEKAIVQYQAVVRREWHDELKAPGDEEVFDIGAINDSRMERIYAEHLQNLQVASIERLDRLSLNSTLGTPSYRLKRGRSESTSPERKAVRRQRHEHSRSPARIREPASSRRKTSQHRRLTQSFRSGAAEPRAALSACIVCLGRHPHNIRSCNSKTLWDGTPAQVRKNEKGRLTTAGGNILCTDWQRENGCNSTLHNSRHECSGCGDTGHGAQKCPRAQTA</sequence>
<evidence type="ECO:0000313" key="4">
    <source>
        <dbReference type="EMBL" id="TFK20692.1"/>
    </source>
</evidence>
<feature type="compositionally biased region" description="Basic and acidic residues" evidence="2">
    <location>
        <begin position="93"/>
        <end position="112"/>
    </location>
</feature>
<evidence type="ECO:0000259" key="3">
    <source>
        <dbReference type="PROSITE" id="PS50158"/>
    </source>
</evidence>
<keyword evidence="1" id="KW-0479">Metal-binding</keyword>
<evidence type="ECO:0000313" key="5">
    <source>
        <dbReference type="Proteomes" id="UP000307440"/>
    </source>
</evidence>
<name>A0A5C3KKK2_COPMA</name>
<reference evidence="4 5" key="1">
    <citation type="journal article" date="2019" name="Nat. Ecol. Evol.">
        <title>Megaphylogeny resolves global patterns of mushroom evolution.</title>
        <authorList>
            <person name="Varga T."/>
            <person name="Krizsan K."/>
            <person name="Foldi C."/>
            <person name="Dima B."/>
            <person name="Sanchez-Garcia M."/>
            <person name="Sanchez-Ramirez S."/>
            <person name="Szollosi G.J."/>
            <person name="Szarkandi J.G."/>
            <person name="Papp V."/>
            <person name="Albert L."/>
            <person name="Andreopoulos W."/>
            <person name="Angelini C."/>
            <person name="Antonin V."/>
            <person name="Barry K.W."/>
            <person name="Bougher N.L."/>
            <person name="Buchanan P."/>
            <person name="Buyck B."/>
            <person name="Bense V."/>
            <person name="Catcheside P."/>
            <person name="Chovatia M."/>
            <person name="Cooper J."/>
            <person name="Damon W."/>
            <person name="Desjardin D."/>
            <person name="Finy P."/>
            <person name="Geml J."/>
            <person name="Haridas S."/>
            <person name="Hughes K."/>
            <person name="Justo A."/>
            <person name="Karasinski D."/>
            <person name="Kautmanova I."/>
            <person name="Kiss B."/>
            <person name="Kocsube S."/>
            <person name="Kotiranta H."/>
            <person name="LaButti K.M."/>
            <person name="Lechner B.E."/>
            <person name="Liimatainen K."/>
            <person name="Lipzen A."/>
            <person name="Lukacs Z."/>
            <person name="Mihaltcheva S."/>
            <person name="Morgado L.N."/>
            <person name="Niskanen T."/>
            <person name="Noordeloos M.E."/>
            <person name="Ohm R.A."/>
            <person name="Ortiz-Santana B."/>
            <person name="Ovrebo C."/>
            <person name="Racz N."/>
            <person name="Riley R."/>
            <person name="Savchenko A."/>
            <person name="Shiryaev A."/>
            <person name="Soop K."/>
            <person name="Spirin V."/>
            <person name="Szebenyi C."/>
            <person name="Tomsovsky M."/>
            <person name="Tulloss R.E."/>
            <person name="Uehling J."/>
            <person name="Grigoriev I.V."/>
            <person name="Vagvolgyi C."/>
            <person name="Papp T."/>
            <person name="Martin F.M."/>
            <person name="Miettinen O."/>
            <person name="Hibbett D.S."/>
            <person name="Nagy L.G."/>
        </authorList>
    </citation>
    <scope>NUCLEOTIDE SEQUENCE [LARGE SCALE GENOMIC DNA]</scope>
    <source>
        <strain evidence="4 5">CBS 121175</strain>
    </source>
</reference>
<feature type="region of interest" description="Disordered" evidence="2">
    <location>
        <begin position="93"/>
        <end position="120"/>
    </location>
</feature>
<feature type="region of interest" description="Disordered" evidence="2">
    <location>
        <begin position="1"/>
        <end position="21"/>
    </location>
</feature>
<dbReference type="STRING" id="230819.A0A5C3KKK2"/>
<dbReference type="AlphaFoldDB" id="A0A5C3KKK2"/>
<keyword evidence="5" id="KW-1185">Reference proteome</keyword>
<dbReference type="EMBL" id="ML210291">
    <property type="protein sequence ID" value="TFK20692.1"/>
    <property type="molecule type" value="Genomic_DNA"/>
</dbReference>
<feature type="compositionally biased region" description="Basic and acidic residues" evidence="2">
    <location>
        <begin position="1"/>
        <end position="11"/>
    </location>
</feature>
<protein>
    <recommendedName>
        <fullName evidence="3">CCHC-type domain-containing protein</fullName>
    </recommendedName>
</protein>
<evidence type="ECO:0000256" key="2">
    <source>
        <dbReference type="SAM" id="MobiDB-lite"/>
    </source>
</evidence>
<proteinExistence type="predicted"/>
<keyword evidence="1" id="KW-0863">Zinc-finger</keyword>
<dbReference type="Proteomes" id="UP000307440">
    <property type="component" value="Unassembled WGS sequence"/>
</dbReference>
<feature type="region of interest" description="Disordered" evidence="2">
    <location>
        <begin position="320"/>
        <end position="378"/>
    </location>
</feature>
<feature type="compositionally biased region" description="Basic residues" evidence="2">
    <location>
        <begin position="360"/>
        <end position="370"/>
    </location>
</feature>